<feature type="transmembrane region" description="Helical" evidence="1">
    <location>
        <begin position="14"/>
        <end position="37"/>
    </location>
</feature>
<dbReference type="EMBL" id="BMKI01000016">
    <property type="protein sequence ID" value="GGD03874.1"/>
    <property type="molecule type" value="Genomic_DNA"/>
</dbReference>
<reference evidence="3" key="1">
    <citation type="journal article" date="2019" name="Int. J. Syst. Evol. Microbiol.">
        <title>The Global Catalogue of Microorganisms (GCM) 10K type strain sequencing project: providing services to taxonomists for standard genome sequencing and annotation.</title>
        <authorList>
            <consortium name="The Broad Institute Genomics Platform"/>
            <consortium name="The Broad Institute Genome Sequencing Center for Infectious Disease"/>
            <person name="Wu L."/>
            <person name="Ma J."/>
        </authorList>
    </citation>
    <scope>NUCLEOTIDE SEQUENCE [LARGE SCALE GENOMIC DNA]</scope>
    <source>
        <strain evidence="3">CGMCC 1.15942</strain>
    </source>
</reference>
<protein>
    <recommendedName>
        <fullName evidence="4">DUF2975 domain-containing protein</fullName>
    </recommendedName>
</protein>
<dbReference type="RefSeq" id="WP_088270948.1">
    <property type="nucleotide sequence ID" value="NZ_BMKI01000016.1"/>
</dbReference>
<feature type="transmembrane region" description="Helical" evidence="1">
    <location>
        <begin position="112"/>
        <end position="131"/>
    </location>
</feature>
<evidence type="ECO:0000256" key="1">
    <source>
        <dbReference type="SAM" id="Phobius"/>
    </source>
</evidence>
<dbReference type="InterPro" id="IPR021354">
    <property type="entry name" value="DUF2975"/>
</dbReference>
<evidence type="ECO:0008006" key="4">
    <source>
        <dbReference type="Google" id="ProtNLM"/>
    </source>
</evidence>
<dbReference type="Pfam" id="PF11188">
    <property type="entry name" value="DUF2975"/>
    <property type="match status" value="1"/>
</dbReference>
<keyword evidence="1" id="KW-0812">Transmembrane</keyword>
<feature type="transmembrane region" description="Helical" evidence="1">
    <location>
        <begin position="89"/>
        <end position="106"/>
    </location>
</feature>
<keyword evidence="3" id="KW-1185">Reference proteome</keyword>
<evidence type="ECO:0000313" key="3">
    <source>
        <dbReference type="Proteomes" id="UP000630615"/>
    </source>
</evidence>
<feature type="transmembrane region" description="Helical" evidence="1">
    <location>
        <begin position="49"/>
        <end position="69"/>
    </location>
</feature>
<keyword evidence="1" id="KW-0472">Membrane</keyword>
<name>A0ABQ1PU68_9ENTE</name>
<organism evidence="2 3">
    <name type="scientific">Enterococcus wangshanyuanii</name>
    <dbReference type="NCBI Taxonomy" id="2005703"/>
    <lineage>
        <taxon>Bacteria</taxon>
        <taxon>Bacillati</taxon>
        <taxon>Bacillota</taxon>
        <taxon>Bacilli</taxon>
        <taxon>Lactobacillales</taxon>
        <taxon>Enterococcaceae</taxon>
        <taxon>Enterococcus</taxon>
    </lineage>
</organism>
<accession>A0ABQ1PU68</accession>
<dbReference type="Proteomes" id="UP000630615">
    <property type="component" value="Unassembled WGS sequence"/>
</dbReference>
<comment type="caution">
    <text evidence="2">The sequence shown here is derived from an EMBL/GenBank/DDBJ whole genome shotgun (WGS) entry which is preliminary data.</text>
</comment>
<evidence type="ECO:0000313" key="2">
    <source>
        <dbReference type="EMBL" id="GGD03874.1"/>
    </source>
</evidence>
<keyword evidence="1" id="KW-1133">Transmembrane helix</keyword>
<sequence length="149" mass="17115">MNWTDKKSIKLSKWCLYLFSGMVVLTMVFISTVIDAIVPVDIVSPENRYLFVITLELCLGIGLVILFFLNHLISNIDNNETFAEGNIKTLRIISWFCFLESLILLISTTYYYPWLFVAGLTAFIGLIVRIIKNVFCQALLIKTENDYTI</sequence>
<gene>
    <name evidence="2" type="ORF">GCM10011573_36700</name>
</gene>
<proteinExistence type="predicted"/>